<proteinExistence type="predicted"/>
<organism evidence="3 4">
    <name type="scientific">Haemaphysalis longicornis</name>
    <name type="common">Bush tick</name>
    <dbReference type="NCBI Taxonomy" id="44386"/>
    <lineage>
        <taxon>Eukaryota</taxon>
        <taxon>Metazoa</taxon>
        <taxon>Ecdysozoa</taxon>
        <taxon>Arthropoda</taxon>
        <taxon>Chelicerata</taxon>
        <taxon>Arachnida</taxon>
        <taxon>Acari</taxon>
        <taxon>Parasitiformes</taxon>
        <taxon>Ixodida</taxon>
        <taxon>Ixodoidea</taxon>
        <taxon>Ixodidae</taxon>
        <taxon>Haemaphysalinae</taxon>
        <taxon>Haemaphysalis</taxon>
    </lineage>
</organism>
<dbReference type="Proteomes" id="UP000821853">
    <property type="component" value="Chromosome 10"/>
</dbReference>
<evidence type="ECO:0000313" key="4">
    <source>
        <dbReference type="Proteomes" id="UP000821853"/>
    </source>
</evidence>
<dbReference type="OrthoDB" id="415822at2759"/>
<dbReference type="InterPro" id="IPR036691">
    <property type="entry name" value="Endo/exonu/phosph_ase_sf"/>
</dbReference>
<feature type="compositionally biased region" description="Polar residues" evidence="1">
    <location>
        <begin position="51"/>
        <end position="63"/>
    </location>
</feature>
<comment type="caution">
    <text evidence="3">The sequence shown here is derived from an EMBL/GenBank/DDBJ whole genome shotgun (WGS) entry which is preliminary data.</text>
</comment>
<reference evidence="3 4" key="1">
    <citation type="journal article" date="2020" name="Cell">
        <title>Large-Scale Comparative Analyses of Tick Genomes Elucidate Their Genetic Diversity and Vector Capacities.</title>
        <authorList>
            <consortium name="Tick Genome and Microbiome Consortium (TIGMIC)"/>
            <person name="Jia N."/>
            <person name="Wang J."/>
            <person name="Shi W."/>
            <person name="Du L."/>
            <person name="Sun Y."/>
            <person name="Zhan W."/>
            <person name="Jiang J.F."/>
            <person name="Wang Q."/>
            <person name="Zhang B."/>
            <person name="Ji P."/>
            <person name="Bell-Sakyi L."/>
            <person name="Cui X.M."/>
            <person name="Yuan T.T."/>
            <person name="Jiang B.G."/>
            <person name="Yang W.F."/>
            <person name="Lam T.T."/>
            <person name="Chang Q.C."/>
            <person name="Ding S.J."/>
            <person name="Wang X.J."/>
            <person name="Zhu J.G."/>
            <person name="Ruan X.D."/>
            <person name="Zhao L."/>
            <person name="Wei J.T."/>
            <person name="Ye R.Z."/>
            <person name="Que T.C."/>
            <person name="Du C.H."/>
            <person name="Zhou Y.H."/>
            <person name="Cheng J.X."/>
            <person name="Dai P.F."/>
            <person name="Guo W.B."/>
            <person name="Han X.H."/>
            <person name="Huang E.J."/>
            <person name="Li L.F."/>
            <person name="Wei W."/>
            <person name="Gao Y.C."/>
            <person name="Liu J.Z."/>
            <person name="Shao H.Z."/>
            <person name="Wang X."/>
            <person name="Wang C.C."/>
            <person name="Yang T.C."/>
            <person name="Huo Q.B."/>
            <person name="Li W."/>
            <person name="Chen H.Y."/>
            <person name="Chen S.E."/>
            <person name="Zhou L.G."/>
            <person name="Ni X.B."/>
            <person name="Tian J.H."/>
            <person name="Sheng Y."/>
            <person name="Liu T."/>
            <person name="Pan Y.S."/>
            <person name="Xia L.Y."/>
            <person name="Li J."/>
            <person name="Zhao F."/>
            <person name="Cao W.C."/>
        </authorList>
    </citation>
    <scope>NUCLEOTIDE SEQUENCE [LARGE SCALE GENOMIC DNA]</scope>
    <source>
        <strain evidence="3">HaeL-2018</strain>
    </source>
</reference>
<name>A0A9J6FLC5_HAELO</name>
<keyword evidence="4" id="KW-1185">Reference proteome</keyword>
<dbReference type="EMBL" id="JABSTR010000002">
    <property type="protein sequence ID" value="KAH9363853.1"/>
    <property type="molecule type" value="Genomic_DNA"/>
</dbReference>
<dbReference type="GO" id="GO:0003824">
    <property type="term" value="F:catalytic activity"/>
    <property type="evidence" value="ECO:0007669"/>
    <property type="project" value="InterPro"/>
</dbReference>
<dbReference type="Gene3D" id="3.60.10.10">
    <property type="entry name" value="Endonuclease/exonuclease/phosphatase"/>
    <property type="match status" value="1"/>
</dbReference>
<evidence type="ECO:0000313" key="3">
    <source>
        <dbReference type="EMBL" id="KAH9363853.1"/>
    </source>
</evidence>
<feature type="domain" description="Endonuclease/exonuclease/phosphatase" evidence="2">
    <location>
        <begin position="5"/>
        <end position="54"/>
    </location>
</feature>
<dbReference type="InterPro" id="IPR005135">
    <property type="entry name" value="Endo/exonuclease/phosphatase"/>
</dbReference>
<sequence>MKIHRLVIAGDFNALTRLWGHPSTTRKGTRIHEAAQSHNLSPWNDPLQPTRVGNSVSRDTFPTSPLPMASTRQSGPDWRRR</sequence>
<feature type="region of interest" description="Disordered" evidence="1">
    <location>
        <begin position="35"/>
        <end position="81"/>
    </location>
</feature>
<evidence type="ECO:0000259" key="2">
    <source>
        <dbReference type="Pfam" id="PF14529"/>
    </source>
</evidence>
<dbReference type="VEuPathDB" id="VectorBase:HLOH_044924"/>
<evidence type="ECO:0000256" key="1">
    <source>
        <dbReference type="SAM" id="MobiDB-lite"/>
    </source>
</evidence>
<gene>
    <name evidence="3" type="ORF">HPB48_005253</name>
</gene>
<dbReference type="AlphaFoldDB" id="A0A9J6FLC5"/>
<dbReference type="SUPFAM" id="SSF56219">
    <property type="entry name" value="DNase I-like"/>
    <property type="match status" value="1"/>
</dbReference>
<accession>A0A9J6FLC5</accession>
<protein>
    <recommendedName>
        <fullName evidence="2">Endonuclease/exonuclease/phosphatase domain-containing protein</fullName>
    </recommendedName>
</protein>
<dbReference type="Pfam" id="PF14529">
    <property type="entry name" value="Exo_endo_phos_2"/>
    <property type="match status" value="1"/>
</dbReference>